<dbReference type="SUPFAM" id="SSF51735">
    <property type="entry name" value="NAD(P)-binding Rossmann-fold domains"/>
    <property type="match status" value="1"/>
</dbReference>
<dbReference type="EC" id="1.1.1.300" evidence="4"/>
<evidence type="ECO:0000256" key="15">
    <source>
        <dbReference type="ARBA" id="ARBA00023136"/>
    </source>
</evidence>
<keyword evidence="5" id="KW-0444">Lipid biosynthesis</keyword>
<name>A0A8D0C3H2_SALMN</name>
<dbReference type="FunFam" id="3.40.50.720:FF:000131">
    <property type="entry name" value="Short-chain dehydrogenase/reductase 3"/>
    <property type="match status" value="1"/>
</dbReference>
<evidence type="ECO:0000256" key="7">
    <source>
        <dbReference type="ARBA" id="ARBA00022692"/>
    </source>
</evidence>
<dbReference type="AlphaFoldDB" id="A0A8D0C3H2"/>
<keyword evidence="9" id="KW-0256">Endoplasmic reticulum</keyword>
<comment type="similarity">
    <text evidence="17">Belongs to the short-chain dehydrogenases/reductases (SDR) family. 17-beta-HSD 3 subfamily.</text>
</comment>
<evidence type="ECO:0000256" key="20">
    <source>
        <dbReference type="ARBA" id="ARBA00042911"/>
    </source>
</evidence>
<comment type="subcellular location">
    <subcellularLocation>
        <location evidence="2">Endoplasmic reticulum</location>
    </subcellularLocation>
    <subcellularLocation>
        <location evidence="3">Lipid droplet</location>
    </subcellularLocation>
    <subcellularLocation>
        <location evidence="1">Membrane</location>
        <topology evidence="1">Multi-pass membrane protein</topology>
    </subcellularLocation>
</comment>
<dbReference type="GO" id="GO:0005783">
    <property type="term" value="C:endoplasmic reticulum"/>
    <property type="evidence" value="ECO:0007669"/>
    <property type="project" value="UniProtKB-SubCell"/>
</dbReference>
<dbReference type="Ensembl" id="ENSSMRT00000019415.1">
    <property type="protein sequence ID" value="ENSSMRP00000016595.1"/>
    <property type="gene ID" value="ENSSMRG00000012933.1"/>
</dbReference>
<evidence type="ECO:0000256" key="17">
    <source>
        <dbReference type="ARBA" id="ARBA00038261"/>
    </source>
</evidence>
<organism evidence="27 28">
    <name type="scientific">Salvator merianae</name>
    <name type="common">Argentine black and white tegu</name>
    <name type="synonym">Tupinambis merianae</name>
    <dbReference type="NCBI Taxonomy" id="96440"/>
    <lineage>
        <taxon>Eukaryota</taxon>
        <taxon>Metazoa</taxon>
        <taxon>Chordata</taxon>
        <taxon>Craniata</taxon>
        <taxon>Vertebrata</taxon>
        <taxon>Euteleostomi</taxon>
        <taxon>Lepidosauria</taxon>
        <taxon>Squamata</taxon>
        <taxon>Bifurcata</taxon>
        <taxon>Unidentata</taxon>
        <taxon>Episquamata</taxon>
        <taxon>Laterata</taxon>
        <taxon>Teiioidea</taxon>
        <taxon>Teiidae</taxon>
        <taxon>Salvator</taxon>
    </lineage>
</organism>
<evidence type="ECO:0000256" key="9">
    <source>
        <dbReference type="ARBA" id="ARBA00022824"/>
    </source>
</evidence>
<dbReference type="PRINTS" id="PR00081">
    <property type="entry name" value="GDHRDH"/>
</dbReference>
<reference evidence="27" key="2">
    <citation type="submission" date="2025-09" db="UniProtKB">
        <authorList>
            <consortium name="Ensembl"/>
        </authorList>
    </citation>
    <scope>IDENTIFICATION</scope>
</reference>
<proteinExistence type="inferred from homology"/>
<dbReference type="InterPro" id="IPR036291">
    <property type="entry name" value="NAD(P)-bd_dom_sf"/>
</dbReference>
<dbReference type="CDD" id="cd05339">
    <property type="entry name" value="17beta-HSDXI-like_SDR_c"/>
    <property type="match status" value="1"/>
</dbReference>
<keyword evidence="7" id="KW-0812">Transmembrane</keyword>
<dbReference type="Gene3D" id="3.40.50.720">
    <property type="entry name" value="NAD(P)-binding Rossmann-like Domain"/>
    <property type="match status" value="1"/>
</dbReference>
<keyword evidence="15" id="KW-0472">Membrane</keyword>
<evidence type="ECO:0000256" key="16">
    <source>
        <dbReference type="ARBA" id="ARBA00024072"/>
    </source>
</evidence>
<keyword evidence="12" id="KW-1133">Transmembrane helix</keyword>
<dbReference type="GO" id="GO:0005811">
    <property type="term" value="C:lipid droplet"/>
    <property type="evidence" value="ECO:0007669"/>
    <property type="project" value="UniProtKB-SubCell"/>
</dbReference>
<dbReference type="Pfam" id="PF00106">
    <property type="entry name" value="adh_short"/>
    <property type="match status" value="1"/>
</dbReference>
<dbReference type="GO" id="GO:0006694">
    <property type="term" value="P:steroid biosynthetic process"/>
    <property type="evidence" value="ECO:0007669"/>
    <property type="project" value="UniProtKB-KW"/>
</dbReference>
<evidence type="ECO:0000256" key="14">
    <source>
        <dbReference type="ARBA" id="ARBA00023098"/>
    </source>
</evidence>
<evidence type="ECO:0000256" key="21">
    <source>
        <dbReference type="ARBA" id="ARBA00048022"/>
    </source>
</evidence>
<reference evidence="27" key="1">
    <citation type="submission" date="2025-08" db="UniProtKB">
        <authorList>
            <consortium name="Ensembl"/>
        </authorList>
    </citation>
    <scope>IDENTIFICATION</scope>
</reference>
<dbReference type="GeneTree" id="ENSGT00940000161743"/>
<evidence type="ECO:0000256" key="23">
    <source>
        <dbReference type="ARBA" id="ARBA00050568"/>
    </source>
</evidence>
<dbReference type="Proteomes" id="UP000694421">
    <property type="component" value="Unplaced"/>
</dbReference>
<dbReference type="InterPro" id="IPR002347">
    <property type="entry name" value="SDR_fam"/>
</dbReference>
<evidence type="ECO:0000256" key="8">
    <source>
        <dbReference type="ARBA" id="ARBA00022729"/>
    </source>
</evidence>
<keyword evidence="11" id="KW-0752">Steroid biosynthesis</keyword>
<protein>
    <recommendedName>
        <fullName evidence="18">Estradiol 17-beta-dehydrogenase 11</fullName>
        <ecNumber evidence="4">1.1.1.300</ecNumber>
        <ecNumber evidence="16">1.1.1.62</ecNumber>
    </recommendedName>
    <alternativeName>
        <fullName evidence="19">17-beta-hydroxysteroid dehydrogenase 11</fullName>
    </alternativeName>
    <alternativeName>
        <fullName evidence="20">Dehydrogenase/reductase SDR family member 8</fullName>
    </alternativeName>
    <alternativeName>
        <fullName evidence="26">Retinal short-chain dehydrogenase/reductase 1</fullName>
    </alternativeName>
    <alternativeName>
        <fullName evidence="25">Short-chain dehydrogenase/reductase 3</fullName>
    </alternativeName>
</protein>
<keyword evidence="6" id="KW-0551">Lipid droplet</keyword>
<dbReference type="EC" id="1.1.1.62" evidence="16"/>
<evidence type="ECO:0000256" key="10">
    <source>
        <dbReference type="ARBA" id="ARBA00022857"/>
    </source>
</evidence>
<evidence type="ECO:0000256" key="12">
    <source>
        <dbReference type="ARBA" id="ARBA00022989"/>
    </source>
</evidence>
<comment type="catalytic activity">
    <reaction evidence="22">
        <text>17beta-estradiol + NADP(+) = estrone + NADPH + H(+)</text>
        <dbReference type="Rhea" id="RHEA:24616"/>
        <dbReference type="ChEBI" id="CHEBI:15378"/>
        <dbReference type="ChEBI" id="CHEBI:16469"/>
        <dbReference type="ChEBI" id="CHEBI:17263"/>
        <dbReference type="ChEBI" id="CHEBI:57783"/>
        <dbReference type="ChEBI" id="CHEBI:58349"/>
        <dbReference type="EC" id="1.1.1.62"/>
    </reaction>
</comment>
<dbReference type="PANTHER" id="PTHR24322:SF489">
    <property type="entry name" value="ESTRADIOL 17-BETA-DEHYDROGENASE 11"/>
    <property type="match status" value="1"/>
</dbReference>
<keyword evidence="28" id="KW-1185">Reference proteome</keyword>
<comment type="catalytic activity">
    <reaction evidence="23">
        <text>all-trans-retinol + NADP(+) = all-trans-retinal + NADPH + H(+)</text>
        <dbReference type="Rhea" id="RHEA:25033"/>
        <dbReference type="ChEBI" id="CHEBI:15378"/>
        <dbReference type="ChEBI" id="CHEBI:17336"/>
        <dbReference type="ChEBI" id="CHEBI:17898"/>
        <dbReference type="ChEBI" id="CHEBI:57783"/>
        <dbReference type="ChEBI" id="CHEBI:58349"/>
        <dbReference type="EC" id="1.1.1.300"/>
    </reaction>
</comment>
<evidence type="ECO:0000256" key="18">
    <source>
        <dbReference type="ARBA" id="ARBA00039801"/>
    </source>
</evidence>
<evidence type="ECO:0000256" key="24">
    <source>
        <dbReference type="ARBA" id="ARBA00059620"/>
    </source>
</evidence>
<evidence type="ECO:0000256" key="5">
    <source>
        <dbReference type="ARBA" id="ARBA00022516"/>
    </source>
</evidence>
<evidence type="ECO:0000256" key="11">
    <source>
        <dbReference type="ARBA" id="ARBA00022955"/>
    </source>
</evidence>
<keyword evidence="8" id="KW-0732">Signal</keyword>
<keyword evidence="10" id="KW-0521">NADP</keyword>
<evidence type="ECO:0000256" key="26">
    <source>
        <dbReference type="ARBA" id="ARBA00082544"/>
    </source>
</evidence>
<evidence type="ECO:0000313" key="27">
    <source>
        <dbReference type="Ensembl" id="ENSSMRP00000016595.1"/>
    </source>
</evidence>
<evidence type="ECO:0000256" key="13">
    <source>
        <dbReference type="ARBA" id="ARBA00023002"/>
    </source>
</evidence>
<dbReference type="GO" id="GO:0004303">
    <property type="term" value="F:estradiol 17-beta-dehydrogenase [NAD(P)+] activity"/>
    <property type="evidence" value="ECO:0007669"/>
    <property type="project" value="UniProtKB-EC"/>
</dbReference>
<accession>A0A8D0C3H2</accession>
<comment type="catalytic activity">
    <reaction evidence="21">
        <text>17beta-estradiol + NAD(+) = estrone + NADH + H(+)</text>
        <dbReference type="Rhea" id="RHEA:24612"/>
        <dbReference type="ChEBI" id="CHEBI:15378"/>
        <dbReference type="ChEBI" id="CHEBI:16469"/>
        <dbReference type="ChEBI" id="CHEBI:17263"/>
        <dbReference type="ChEBI" id="CHEBI:57540"/>
        <dbReference type="ChEBI" id="CHEBI:57945"/>
        <dbReference type="EC" id="1.1.1.62"/>
    </reaction>
</comment>
<evidence type="ECO:0000256" key="4">
    <source>
        <dbReference type="ARBA" id="ARBA00012852"/>
    </source>
</evidence>
<evidence type="ECO:0000256" key="6">
    <source>
        <dbReference type="ARBA" id="ARBA00022677"/>
    </source>
</evidence>
<dbReference type="GO" id="GO:0052650">
    <property type="term" value="F:all-trans-retinol dehydrogenase (NADP+) activity"/>
    <property type="evidence" value="ECO:0007669"/>
    <property type="project" value="UniProtKB-EC"/>
</dbReference>
<evidence type="ECO:0000256" key="2">
    <source>
        <dbReference type="ARBA" id="ARBA00004240"/>
    </source>
</evidence>
<evidence type="ECO:0000256" key="25">
    <source>
        <dbReference type="ARBA" id="ARBA00068717"/>
    </source>
</evidence>
<evidence type="ECO:0000256" key="19">
    <source>
        <dbReference type="ARBA" id="ARBA00042233"/>
    </source>
</evidence>
<dbReference type="GO" id="GO:0046889">
    <property type="term" value="P:positive regulation of lipid biosynthetic process"/>
    <property type="evidence" value="ECO:0007669"/>
    <property type="project" value="Ensembl"/>
</dbReference>
<keyword evidence="14" id="KW-0443">Lipid metabolism</keyword>
<dbReference type="OMA" id="CPSIINT"/>
<evidence type="ECO:0000313" key="28">
    <source>
        <dbReference type="Proteomes" id="UP000694421"/>
    </source>
</evidence>
<sequence length="271" mass="30420">MISLISEVFWTCAILICSLLDAVVELFFPKKRKSVTGDIVLITGAAHKLGRATAYEFAKHQSKLVLWDTDKEAIEEIAEECRSLGAVAHAFVVDCKKREEVYRVADQVKRDIGDVSILINNTEVRKIAVLMSTKDELIQDMFEANVLSYCWTIKAFLPAMMANDHGHIVTAASINGYVGIPLMATFSSSKFGAVGLHEGLDQELRILGMNKIKTTCLCPTFMKSDLPNNLRLKEFILVEAEDTAKVLMEGILTDQKMIFFPWWIKFIPILK</sequence>
<keyword evidence="13" id="KW-0560">Oxidoreductase</keyword>
<evidence type="ECO:0000256" key="1">
    <source>
        <dbReference type="ARBA" id="ARBA00004141"/>
    </source>
</evidence>
<dbReference type="GO" id="GO:0016020">
    <property type="term" value="C:membrane"/>
    <property type="evidence" value="ECO:0007669"/>
    <property type="project" value="UniProtKB-SubCell"/>
</dbReference>
<evidence type="ECO:0000256" key="22">
    <source>
        <dbReference type="ARBA" id="ARBA00048906"/>
    </source>
</evidence>
<evidence type="ECO:0000256" key="3">
    <source>
        <dbReference type="ARBA" id="ARBA00004502"/>
    </source>
</evidence>
<comment type="function">
    <text evidence="24">Catalyzes the reduction of all-trans-retinal to all-trans-retinol in the presence of NADPH.</text>
</comment>
<dbReference type="PANTHER" id="PTHR24322">
    <property type="entry name" value="PKSB"/>
    <property type="match status" value="1"/>
</dbReference>